<evidence type="ECO:0000313" key="2">
    <source>
        <dbReference type="EMBL" id="GLR17747.1"/>
    </source>
</evidence>
<organism evidence="2 3">
    <name type="scientific">Portibacter lacus</name>
    <dbReference type="NCBI Taxonomy" id="1099794"/>
    <lineage>
        <taxon>Bacteria</taxon>
        <taxon>Pseudomonadati</taxon>
        <taxon>Bacteroidota</taxon>
        <taxon>Saprospiria</taxon>
        <taxon>Saprospirales</taxon>
        <taxon>Haliscomenobacteraceae</taxon>
        <taxon>Portibacter</taxon>
    </lineage>
</organism>
<protein>
    <submittedName>
        <fullName evidence="2">Uncharacterized protein</fullName>
    </submittedName>
</protein>
<keyword evidence="3" id="KW-1185">Reference proteome</keyword>
<accession>A0AA37SPH3</accession>
<name>A0AA37SPH3_9BACT</name>
<proteinExistence type="predicted"/>
<dbReference type="EMBL" id="BSOH01000014">
    <property type="protein sequence ID" value="GLR17747.1"/>
    <property type="molecule type" value="Genomic_DNA"/>
</dbReference>
<feature type="coiled-coil region" evidence="1">
    <location>
        <begin position="120"/>
        <end position="203"/>
    </location>
</feature>
<evidence type="ECO:0000256" key="1">
    <source>
        <dbReference type="SAM" id="Coils"/>
    </source>
</evidence>
<dbReference type="AlphaFoldDB" id="A0AA37SPH3"/>
<keyword evidence="1" id="KW-0175">Coiled coil</keyword>
<reference evidence="2" key="1">
    <citation type="journal article" date="2014" name="Int. J. Syst. Evol. Microbiol.">
        <title>Complete genome sequence of Corynebacterium casei LMG S-19264T (=DSM 44701T), isolated from a smear-ripened cheese.</title>
        <authorList>
            <consortium name="US DOE Joint Genome Institute (JGI-PGF)"/>
            <person name="Walter F."/>
            <person name="Albersmeier A."/>
            <person name="Kalinowski J."/>
            <person name="Ruckert C."/>
        </authorList>
    </citation>
    <scope>NUCLEOTIDE SEQUENCE</scope>
    <source>
        <strain evidence="2">NBRC 108769</strain>
    </source>
</reference>
<evidence type="ECO:0000313" key="3">
    <source>
        <dbReference type="Proteomes" id="UP001156666"/>
    </source>
</evidence>
<comment type="caution">
    <text evidence="2">The sequence shown here is derived from an EMBL/GenBank/DDBJ whole genome shotgun (WGS) entry which is preliminary data.</text>
</comment>
<dbReference type="Proteomes" id="UP001156666">
    <property type="component" value="Unassembled WGS sequence"/>
</dbReference>
<sequence>MAQVDEQENSMSLGNKNALIIDVQNVDTKQLESYFKEYFKEWGKVKYNRKASEYYMNEAKLKPVSSEKVNLYAKVEELNKASRLLVWIDNGDGFVNSEDFEKEYDAAAEMLVDFSIFVEKSLVEDELKEAEKNLGKMERDAKQLEKDNEKYKKAIEDARQKIQEMEEAIIDNEKAQDDKSAELKIHQEALEEIRERLNNVGKNKKLKM</sequence>
<reference evidence="2" key="2">
    <citation type="submission" date="2023-01" db="EMBL/GenBank/DDBJ databases">
        <title>Draft genome sequence of Portibacter lacus strain NBRC 108769.</title>
        <authorList>
            <person name="Sun Q."/>
            <person name="Mori K."/>
        </authorList>
    </citation>
    <scope>NUCLEOTIDE SEQUENCE</scope>
    <source>
        <strain evidence="2">NBRC 108769</strain>
    </source>
</reference>
<gene>
    <name evidence="2" type="ORF">GCM10007940_23620</name>
</gene>